<keyword evidence="6" id="KW-0325">Glycoprotein</keyword>
<organism evidence="11 12">
    <name type="scientific">Lasius platythorax</name>
    <dbReference type="NCBI Taxonomy" id="488582"/>
    <lineage>
        <taxon>Eukaryota</taxon>
        <taxon>Metazoa</taxon>
        <taxon>Ecdysozoa</taxon>
        <taxon>Arthropoda</taxon>
        <taxon>Hexapoda</taxon>
        <taxon>Insecta</taxon>
        <taxon>Pterygota</taxon>
        <taxon>Neoptera</taxon>
        <taxon>Endopterygota</taxon>
        <taxon>Hymenoptera</taxon>
        <taxon>Apocrita</taxon>
        <taxon>Aculeata</taxon>
        <taxon>Formicoidea</taxon>
        <taxon>Formicidae</taxon>
        <taxon>Formicinae</taxon>
        <taxon>Lasius</taxon>
        <taxon>Lasius</taxon>
    </lineage>
</organism>
<feature type="signal peptide" evidence="9">
    <location>
        <begin position="1"/>
        <end position="18"/>
    </location>
</feature>
<evidence type="ECO:0000256" key="4">
    <source>
        <dbReference type="ARBA" id="ARBA00022963"/>
    </source>
</evidence>
<dbReference type="GO" id="GO:0016042">
    <property type="term" value="P:lipid catabolic process"/>
    <property type="evidence" value="ECO:0007669"/>
    <property type="project" value="UniProtKB-KW"/>
</dbReference>
<reference evidence="11" key="1">
    <citation type="submission" date="2024-04" db="EMBL/GenBank/DDBJ databases">
        <authorList>
            <consortium name="Molecular Ecology Group"/>
        </authorList>
    </citation>
    <scope>NUCLEOTIDE SEQUENCE</scope>
</reference>
<comment type="similarity">
    <text evidence="1 7">Belongs to the AB hydrolase superfamily. Lipase family.</text>
</comment>
<keyword evidence="12" id="KW-1185">Reference proteome</keyword>
<dbReference type="Pfam" id="PF04083">
    <property type="entry name" value="Abhydro_lipase"/>
    <property type="match status" value="1"/>
</dbReference>
<evidence type="ECO:0000256" key="9">
    <source>
        <dbReference type="SAM" id="SignalP"/>
    </source>
</evidence>
<dbReference type="InterPro" id="IPR025483">
    <property type="entry name" value="Lipase_euk"/>
</dbReference>
<name>A0AAV2NUU2_9HYME</name>
<evidence type="ECO:0000259" key="10">
    <source>
        <dbReference type="Pfam" id="PF04083"/>
    </source>
</evidence>
<dbReference type="FunFam" id="3.40.50.1820:FF:000021">
    <property type="entry name" value="Lipase"/>
    <property type="match status" value="1"/>
</dbReference>
<dbReference type="Proteomes" id="UP001497644">
    <property type="component" value="Chromosome 5"/>
</dbReference>
<feature type="active site" description="Charge relay system" evidence="8">
    <location>
        <position position="389"/>
    </location>
</feature>
<dbReference type="SUPFAM" id="SSF53474">
    <property type="entry name" value="alpha/beta-Hydrolases"/>
    <property type="match status" value="1"/>
</dbReference>
<evidence type="ECO:0000256" key="7">
    <source>
        <dbReference type="PIRNR" id="PIRNR000862"/>
    </source>
</evidence>
<evidence type="ECO:0000256" key="6">
    <source>
        <dbReference type="ARBA" id="ARBA00023180"/>
    </source>
</evidence>
<keyword evidence="4 7" id="KW-0442">Lipid degradation</keyword>
<dbReference type="InterPro" id="IPR029058">
    <property type="entry name" value="AB_hydrolase_fold"/>
</dbReference>
<gene>
    <name evidence="11" type="ORF">LPLAT_LOCUS9733</name>
</gene>
<evidence type="ECO:0000256" key="3">
    <source>
        <dbReference type="ARBA" id="ARBA00022801"/>
    </source>
</evidence>
<evidence type="ECO:0000256" key="8">
    <source>
        <dbReference type="PIRSR" id="PIRSR000862-1"/>
    </source>
</evidence>
<proteinExistence type="inferred from homology"/>
<dbReference type="Gene3D" id="3.40.50.1820">
    <property type="entry name" value="alpha/beta hydrolase"/>
    <property type="match status" value="1"/>
</dbReference>
<accession>A0AAV2NUU2</accession>
<evidence type="ECO:0000256" key="2">
    <source>
        <dbReference type="ARBA" id="ARBA00022729"/>
    </source>
</evidence>
<keyword evidence="5" id="KW-0443">Lipid metabolism</keyword>
<dbReference type="EMBL" id="OZ034828">
    <property type="protein sequence ID" value="CAL1684017.1"/>
    <property type="molecule type" value="Genomic_DNA"/>
</dbReference>
<dbReference type="PANTHER" id="PTHR11005">
    <property type="entry name" value="LYSOSOMAL ACID LIPASE-RELATED"/>
    <property type="match status" value="1"/>
</dbReference>
<protein>
    <recommendedName>
        <fullName evidence="7">Lipase</fullName>
    </recommendedName>
</protein>
<sequence length="422" mass="48684">MRWTVVVYLLSFCSFSGATPTDMIPELRAFASKISWTSRNQSNNTKLNSDVTLNTLEMIRRAGYPAEAHVVTTEDGYLLTLHRIPGGNGSLPVFLQHGLFYNSAAWVTLGKGKALAYLLADQGYDVWLGNCRGNTYSRAHTSLSPSELKFWDFSFHEMGIYDLPAMITFITNMRSQPLHTYIGHSMGTTSFYIMASERPKIARMVQMMINFAPGVFLSHMESPLKYTTPFLKEFEMIMRLFFHDELLPQSDLLRFVSKYVCNQNLETQKFCVDIIFMICGFDREQFNYTLLPVILNHYPAGSSTKTVLHYNQVYQSDKFRQYDYGLVKNLLMYNSPEPPNYDLANITVPIALFYGSNDWIVNTVNVKRLHRILPNVVDIYEVPWSNFNHVDFIWAKDAPKLVYERVLRIMRKENLNNVTSTE</sequence>
<evidence type="ECO:0000256" key="1">
    <source>
        <dbReference type="ARBA" id="ARBA00010701"/>
    </source>
</evidence>
<evidence type="ECO:0000313" key="12">
    <source>
        <dbReference type="Proteomes" id="UP001497644"/>
    </source>
</evidence>
<dbReference type="PIRSF" id="PIRSF000862">
    <property type="entry name" value="Steryl_ester_lip"/>
    <property type="match status" value="1"/>
</dbReference>
<keyword evidence="2 9" id="KW-0732">Signal</keyword>
<feature type="domain" description="Partial AB-hydrolase lipase" evidence="10">
    <location>
        <begin position="57"/>
        <end position="108"/>
    </location>
</feature>
<dbReference type="InterPro" id="IPR006693">
    <property type="entry name" value="AB_hydrolase_lipase"/>
</dbReference>
<evidence type="ECO:0000313" key="11">
    <source>
        <dbReference type="EMBL" id="CAL1684017.1"/>
    </source>
</evidence>
<evidence type="ECO:0000256" key="5">
    <source>
        <dbReference type="ARBA" id="ARBA00023098"/>
    </source>
</evidence>
<feature type="active site" description="Charge relay system" evidence="8">
    <location>
        <position position="358"/>
    </location>
</feature>
<dbReference type="GO" id="GO:0016788">
    <property type="term" value="F:hydrolase activity, acting on ester bonds"/>
    <property type="evidence" value="ECO:0007669"/>
    <property type="project" value="InterPro"/>
</dbReference>
<feature type="chain" id="PRO_5043808218" description="Lipase" evidence="9">
    <location>
        <begin position="19"/>
        <end position="422"/>
    </location>
</feature>
<dbReference type="AlphaFoldDB" id="A0AAV2NUU2"/>
<feature type="active site" description="Nucleophile" evidence="8">
    <location>
        <position position="185"/>
    </location>
</feature>
<keyword evidence="3 7" id="KW-0378">Hydrolase</keyword>